<evidence type="ECO:0000256" key="10">
    <source>
        <dbReference type="ARBA" id="ARBA00023180"/>
    </source>
</evidence>
<dbReference type="InterPro" id="IPR027417">
    <property type="entry name" value="P-loop_NTPase"/>
</dbReference>
<dbReference type="Gene3D" id="3.40.50.300">
    <property type="entry name" value="P-loop containing nucleotide triphosphate hydrolases"/>
    <property type="match status" value="2"/>
</dbReference>
<evidence type="ECO:0000256" key="2">
    <source>
        <dbReference type="ARBA" id="ARBA00009726"/>
    </source>
</evidence>
<evidence type="ECO:0000259" key="14">
    <source>
        <dbReference type="PROSITE" id="PS50929"/>
    </source>
</evidence>
<accession>A0A067QXN0</accession>
<feature type="region of interest" description="Disordered" evidence="11">
    <location>
        <begin position="1"/>
        <end position="44"/>
    </location>
</feature>
<dbReference type="eggNOG" id="KOG0054">
    <property type="taxonomic scope" value="Eukaryota"/>
</dbReference>
<keyword evidence="16" id="KW-1185">Reference proteome</keyword>
<evidence type="ECO:0000256" key="7">
    <source>
        <dbReference type="ARBA" id="ARBA00022840"/>
    </source>
</evidence>
<dbReference type="InterPro" id="IPR036640">
    <property type="entry name" value="ABC1_TM_sf"/>
</dbReference>
<dbReference type="FunFam" id="3.40.50.300:FF:000997">
    <property type="entry name" value="Multidrug resistance-associated protein 1"/>
    <property type="match status" value="1"/>
</dbReference>
<feature type="transmembrane region" description="Helical" evidence="12">
    <location>
        <begin position="862"/>
        <end position="883"/>
    </location>
</feature>
<dbReference type="STRING" id="136037.A0A067QXN0"/>
<dbReference type="CDD" id="cd03244">
    <property type="entry name" value="ABCC_MRP_domain2"/>
    <property type="match status" value="1"/>
</dbReference>
<comment type="similarity">
    <text evidence="2">Belongs to the ABC transporter superfamily. ABCC family. Conjugate transporter (TC 3.A.1.208) subfamily.</text>
</comment>
<dbReference type="GO" id="GO:0016887">
    <property type="term" value="F:ATP hydrolysis activity"/>
    <property type="evidence" value="ECO:0007669"/>
    <property type="project" value="InterPro"/>
</dbReference>
<feature type="transmembrane region" description="Helical" evidence="12">
    <location>
        <begin position="210"/>
        <end position="232"/>
    </location>
</feature>
<feature type="transmembrane region" description="Helical" evidence="12">
    <location>
        <begin position="169"/>
        <end position="190"/>
    </location>
</feature>
<feature type="domain" description="ABC transporter" evidence="13">
    <location>
        <begin position="561"/>
        <end position="782"/>
    </location>
</feature>
<reference evidence="15 16" key="1">
    <citation type="journal article" date="2014" name="Nat. Commun.">
        <title>Molecular traces of alternative social organization in a termite genome.</title>
        <authorList>
            <person name="Terrapon N."/>
            <person name="Li C."/>
            <person name="Robertson H.M."/>
            <person name="Ji L."/>
            <person name="Meng X."/>
            <person name="Booth W."/>
            <person name="Chen Z."/>
            <person name="Childers C.P."/>
            <person name="Glastad K.M."/>
            <person name="Gokhale K."/>
            <person name="Gowin J."/>
            <person name="Gronenberg W."/>
            <person name="Hermansen R.A."/>
            <person name="Hu H."/>
            <person name="Hunt B.G."/>
            <person name="Huylmans A.K."/>
            <person name="Khalil S.M."/>
            <person name="Mitchell R.D."/>
            <person name="Munoz-Torres M.C."/>
            <person name="Mustard J.A."/>
            <person name="Pan H."/>
            <person name="Reese J.T."/>
            <person name="Scharf M.E."/>
            <person name="Sun F."/>
            <person name="Vogel H."/>
            <person name="Xiao J."/>
            <person name="Yang W."/>
            <person name="Yang Z."/>
            <person name="Yang Z."/>
            <person name="Zhou J."/>
            <person name="Zhu J."/>
            <person name="Brent C.S."/>
            <person name="Elsik C.G."/>
            <person name="Goodisman M.A."/>
            <person name="Liberles D.A."/>
            <person name="Roe R.M."/>
            <person name="Vargo E.L."/>
            <person name="Vilcinskas A."/>
            <person name="Wang J."/>
            <person name="Bornberg-Bauer E."/>
            <person name="Korb J."/>
            <person name="Zhang G."/>
            <person name="Liebig J."/>
        </authorList>
    </citation>
    <scope>NUCLEOTIDE SEQUENCE [LARGE SCALE GENOMIC DNA]</scope>
    <source>
        <tissue evidence="15">Whole organism</tissue>
    </source>
</reference>
<feature type="compositionally biased region" description="Basic and acidic residues" evidence="11">
    <location>
        <begin position="831"/>
        <end position="840"/>
    </location>
</feature>
<keyword evidence="5" id="KW-0677">Repeat</keyword>
<evidence type="ECO:0000313" key="16">
    <source>
        <dbReference type="Proteomes" id="UP000027135"/>
    </source>
</evidence>
<evidence type="ECO:0000256" key="3">
    <source>
        <dbReference type="ARBA" id="ARBA00022448"/>
    </source>
</evidence>
<dbReference type="InterPro" id="IPR003439">
    <property type="entry name" value="ABC_transporter-like_ATP-bd"/>
</dbReference>
<dbReference type="CDD" id="cd03250">
    <property type="entry name" value="ABCC_MRP_domain1"/>
    <property type="match status" value="1"/>
</dbReference>
<dbReference type="OrthoDB" id="6500128at2759"/>
<evidence type="ECO:0000256" key="9">
    <source>
        <dbReference type="ARBA" id="ARBA00023136"/>
    </source>
</evidence>
<dbReference type="PANTHER" id="PTHR24223:SF447">
    <property type="entry name" value="MULTIDRUG RESISTANCE-ASSOCIATED PROTEIN 5"/>
    <property type="match status" value="1"/>
</dbReference>
<dbReference type="FunFam" id="3.40.50.300:FF:000163">
    <property type="entry name" value="Multidrug resistance-associated protein member 4"/>
    <property type="match status" value="1"/>
</dbReference>
<evidence type="ECO:0000259" key="13">
    <source>
        <dbReference type="PROSITE" id="PS50893"/>
    </source>
</evidence>
<keyword evidence="9 12" id="KW-0472">Membrane</keyword>
<feature type="transmembrane region" description="Helical" evidence="12">
    <location>
        <begin position="1010"/>
        <end position="1041"/>
    </location>
</feature>
<proteinExistence type="inferred from homology"/>
<evidence type="ECO:0000256" key="11">
    <source>
        <dbReference type="SAM" id="MobiDB-lite"/>
    </source>
</evidence>
<feature type="domain" description="ABC transmembrane type-1" evidence="14">
    <location>
        <begin position="873"/>
        <end position="1167"/>
    </location>
</feature>
<dbReference type="GO" id="GO:0140359">
    <property type="term" value="F:ABC-type transporter activity"/>
    <property type="evidence" value="ECO:0007669"/>
    <property type="project" value="InterPro"/>
</dbReference>
<dbReference type="PROSITE" id="PS50929">
    <property type="entry name" value="ABC_TM1F"/>
    <property type="match status" value="2"/>
</dbReference>
<dbReference type="InterPro" id="IPR011527">
    <property type="entry name" value="ABC1_TM_dom"/>
</dbReference>
<evidence type="ECO:0000256" key="4">
    <source>
        <dbReference type="ARBA" id="ARBA00022692"/>
    </source>
</evidence>
<feature type="transmembrane region" description="Helical" evidence="12">
    <location>
        <begin position="1115"/>
        <end position="1134"/>
    </location>
</feature>
<feature type="compositionally biased region" description="Polar residues" evidence="11">
    <location>
        <begin position="814"/>
        <end position="829"/>
    </location>
</feature>
<protein>
    <submittedName>
        <fullName evidence="15">Multidrug resistance-associated protein 5</fullName>
    </submittedName>
</protein>
<dbReference type="InterPro" id="IPR017871">
    <property type="entry name" value="ABC_transporter-like_CS"/>
</dbReference>
<dbReference type="PROSITE" id="PS00211">
    <property type="entry name" value="ABC_TRANSPORTER_1"/>
    <property type="match status" value="2"/>
</dbReference>
<dbReference type="FunFam" id="1.20.1560.10:FF:000012">
    <property type="entry name" value="ATP binding cassette subfamily C member 5"/>
    <property type="match status" value="1"/>
</dbReference>
<dbReference type="InterPro" id="IPR003593">
    <property type="entry name" value="AAA+_ATPase"/>
</dbReference>
<evidence type="ECO:0000256" key="8">
    <source>
        <dbReference type="ARBA" id="ARBA00022989"/>
    </source>
</evidence>
<keyword evidence="4 12" id="KW-0812">Transmembrane</keyword>
<feature type="domain" description="ABC transmembrane type-1" evidence="14">
    <location>
        <begin position="173"/>
        <end position="449"/>
    </location>
</feature>
<feature type="transmembrane region" description="Helical" evidence="12">
    <location>
        <begin position="308"/>
        <end position="326"/>
    </location>
</feature>
<dbReference type="Gene3D" id="1.20.1560.10">
    <property type="entry name" value="ABC transporter type 1, transmembrane domain"/>
    <property type="match status" value="2"/>
</dbReference>
<dbReference type="CDD" id="cd18592">
    <property type="entry name" value="ABC_6TM_MRP5_8_9_D1"/>
    <property type="match status" value="1"/>
</dbReference>
<keyword evidence="10" id="KW-0325">Glycoprotein</keyword>
<feature type="transmembrane region" description="Helical" evidence="12">
    <location>
        <begin position="280"/>
        <end position="302"/>
    </location>
</feature>
<dbReference type="SUPFAM" id="SSF52540">
    <property type="entry name" value="P-loop containing nucleoside triphosphate hydrolases"/>
    <property type="match status" value="2"/>
</dbReference>
<dbReference type="InParanoid" id="A0A067QXN0"/>
<dbReference type="GO" id="GO:0016020">
    <property type="term" value="C:membrane"/>
    <property type="evidence" value="ECO:0007669"/>
    <property type="project" value="InterPro"/>
</dbReference>
<evidence type="ECO:0000256" key="6">
    <source>
        <dbReference type="ARBA" id="ARBA00022741"/>
    </source>
</evidence>
<keyword evidence="3" id="KW-0813">Transport</keyword>
<comment type="subcellular location">
    <subcellularLocation>
        <location evidence="1">Endomembrane system</location>
        <topology evidence="1">Multi-pass membrane protein</topology>
    </subcellularLocation>
</comment>
<keyword evidence="8 12" id="KW-1133">Transmembrane helix</keyword>
<evidence type="ECO:0000256" key="1">
    <source>
        <dbReference type="ARBA" id="ARBA00004127"/>
    </source>
</evidence>
<keyword evidence="6" id="KW-0547">Nucleotide-binding</keyword>
<dbReference type="GO" id="GO:0005524">
    <property type="term" value="F:ATP binding"/>
    <property type="evidence" value="ECO:0007669"/>
    <property type="project" value="UniProtKB-KW"/>
</dbReference>
<dbReference type="PROSITE" id="PS50893">
    <property type="entry name" value="ABC_TRANSPORTER_2"/>
    <property type="match status" value="2"/>
</dbReference>
<organism evidence="15 16">
    <name type="scientific">Zootermopsis nevadensis</name>
    <name type="common">Dampwood termite</name>
    <dbReference type="NCBI Taxonomy" id="136037"/>
    <lineage>
        <taxon>Eukaryota</taxon>
        <taxon>Metazoa</taxon>
        <taxon>Ecdysozoa</taxon>
        <taxon>Arthropoda</taxon>
        <taxon>Hexapoda</taxon>
        <taxon>Insecta</taxon>
        <taxon>Pterygota</taxon>
        <taxon>Neoptera</taxon>
        <taxon>Polyneoptera</taxon>
        <taxon>Dictyoptera</taxon>
        <taxon>Blattodea</taxon>
        <taxon>Blattoidea</taxon>
        <taxon>Termitoidae</taxon>
        <taxon>Termopsidae</taxon>
        <taxon>Zootermopsis</taxon>
    </lineage>
</organism>
<dbReference type="CDD" id="cd18599">
    <property type="entry name" value="ABC_6TM_MRP5_8_9_D2"/>
    <property type="match status" value="1"/>
</dbReference>
<dbReference type="Pfam" id="PF00664">
    <property type="entry name" value="ABC_membrane"/>
    <property type="match status" value="2"/>
</dbReference>
<dbReference type="PANTHER" id="PTHR24223">
    <property type="entry name" value="ATP-BINDING CASSETTE SUB-FAMILY C"/>
    <property type="match status" value="1"/>
</dbReference>
<dbReference type="SMART" id="SM00382">
    <property type="entry name" value="AAA"/>
    <property type="match status" value="2"/>
</dbReference>
<gene>
    <name evidence="15" type="ORF">L798_10691</name>
</gene>
<evidence type="ECO:0000256" key="5">
    <source>
        <dbReference type="ARBA" id="ARBA00022737"/>
    </source>
</evidence>
<evidence type="ECO:0000313" key="15">
    <source>
        <dbReference type="EMBL" id="KDR15000.1"/>
    </source>
</evidence>
<dbReference type="Proteomes" id="UP000027135">
    <property type="component" value="Unassembled WGS sequence"/>
</dbReference>
<evidence type="ECO:0000256" key="12">
    <source>
        <dbReference type="SAM" id="Phobius"/>
    </source>
</evidence>
<dbReference type="Pfam" id="PF00005">
    <property type="entry name" value="ABC_tran"/>
    <property type="match status" value="2"/>
</dbReference>
<feature type="transmembrane region" description="Helical" evidence="12">
    <location>
        <begin position="929"/>
        <end position="948"/>
    </location>
</feature>
<feature type="compositionally biased region" description="Polar residues" evidence="11">
    <location>
        <begin position="1"/>
        <end position="15"/>
    </location>
</feature>
<keyword evidence="7" id="KW-0067">ATP-binding</keyword>
<dbReference type="GO" id="GO:0012505">
    <property type="term" value="C:endomembrane system"/>
    <property type="evidence" value="ECO:0007669"/>
    <property type="project" value="UniProtKB-SubCell"/>
</dbReference>
<dbReference type="FunFam" id="1.20.1560.10:FF:000015">
    <property type="entry name" value="multidrug resistance-associated protein 5 isoform X1"/>
    <property type="match status" value="1"/>
</dbReference>
<sequence>MNNGDNSKGSKSQEGSDVKAYPLSEDEHIRETPGPSYSIPTAEGSIRHGPYRAYVRTSPQYIPGHGVRKYKTALKNLIPVRKKAKQRDVISVDSAGLISFISFSWMSQYMYKASKKGLTAEDIPEGSPLDSCDLNGQRLELLWQEEVSCKGPRRASFGSVVWRFMRTRIIMSSFVFSCSVAMGFISPTVFMRKLLQYAEDENGDMMEGVTWAVCLTLSEFLRTIFFSWSWALNYRTAIRLRSACLAILYRKVIRLNSLGGKSVGELINLFSNDGQRIFDMVLFGPMIIGGPIVTVCGMLYILWLLGPWALLGMATFLLFYPTQYGISRMMGYLRSKTVIVSDQRVRLMTEILSYIRFIKIYAWEKCFIRDLLRIRSKECNFLQKTAYCHSLSISMAPTVPVISAIITFLAHISAGNNLTAAQAFSLICLMQQMQMLLSHSSEFSSKIYTGCKAVLSLQAFSLVPFLSNQMKDALSRIRQSTRSVCDALVSLSRIKSILLLEDISPYITRPIDKTQAVCISRGTLSWDSVTLHKSSTDAEKNNLSPLGVLQKQNHATDQEKEKLNPCENTECPNVNALRDINFQVAKGHLIGVCGHVGSGKTALLLAALGQLRLVSGQVTRDGSCAYVSQEPWILNATLRDNILFGENFDSKRYYEAIYSCSLTQDINMLPGGDQTEIGERGINLSGGQKQRLALARALYANRDIYLLDDPLSAVDAYVGTHIFNTCILHALKHKTVILVTHQEQYLNQCNMVYMMKDGCIFAHGTHDELMAKEQDYAMLVKTHYSKRGEQEQCVIGEESPVCAAEVLNSDYLAPNSQNRPVSSSSQVSVEDTEKLDSKEGEQLTTPEFVQKGNIRFHTYQNYISAAGGYFIILLMCLSCLLNVGSTAFSSWWLALWIKAGGGNATVFVNNQTEPSHNISDNPDFPMYQMVYAVMIAVILGTSLLRGLAFTKVTLRASSYLHNQLFMKLMHSPLHFFETTPAGRIQNLFSRDMDEVDVRLPTTIESFLQNVWIVLFAILFVCLVFPWFIIPLVILAVIYYFISKIFRVAIRDLKRLENVSRSPIFSWVGTTVQGLSTVHAFGKESDFLMRFTKMFDENTTCLYLCSIAMRWLAVRIDTLAVTTICITAFLTIFLHGQVPPALAGLALSYAAHISGVFQYTLRLVSEIEIRFISVERISLYIKSLECEGKQGITLKPPSDWPSKGNIKFQNVTLQYRKGLPDALNNVSFSVQSGETLGIVGRTGSGKSSLIAALLRLVEVSSGKIKIDGLDIADINLEQLRTQLSVIPQDPVLFDSTIRFNLDPFESCTDDVIWEVLEKTKLRDRISNIGGQLQACVGQGRESLSVGERQLLCLARALLRNAKILVLDEATASIDPETEAAVQSTVQNEFKHCTVLTIAHRLSTVTSCDKILVMDKGQVFEFGTPANLMSNPNSKFSKMLSVADAVTEGQSYT</sequence>
<feature type="domain" description="ABC transporter" evidence="13">
    <location>
        <begin position="1205"/>
        <end position="1439"/>
    </location>
</feature>
<dbReference type="InterPro" id="IPR050173">
    <property type="entry name" value="ABC_transporter_C-like"/>
</dbReference>
<name>A0A067QXN0_ZOONE</name>
<dbReference type="EMBL" id="KK852854">
    <property type="protein sequence ID" value="KDR15000.1"/>
    <property type="molecule type" value="Genomic_DNA"/>
</dbReference>
<dbReference type="SUPFAM" id="SSF90123">
    <property type="entry name" value="ABC transporter transmembrane region"/>
    <property type="match status" value="2"/>
</dbReference>
<dbReference type="OMA" id="CEGTICI"/>
<feature type="region of interest" description="Disordered" evidence="11">
    <location>
        <begin position="814"/>
        <end position="840"/>
    </location>
</feature>